<feature type="transmembrane region" description="Helical" evidence="9">
    <location>
        <begin position="422"/>
        <end position="443"/>
    </location>
</feature>
<dbReference type="Gene3D" id="3.40.50.300">
    <property type="entry name" value="P-loop containing nucleotide triphosphate hydrolases"/>
    <property type="match status" value="1"/>
</dbReference>
<feature type="region of interest" description="Disordered" evidence="8">
    <location>
        <begin position="977"/>
        <end position="1002"/>
    </location>
</feature>
<keyword evidence="6 9" id="KW-1133">Transmembrane helix</keyword>
<evidence type="ECO:0000313" key="13">
    <source>
        <dbReference type="Proteomes" id="UP001224775"/>
    </source>
</evidence>
<evidence type="ECO:0000256" key="8">
    <source>
        <dbReference type="SAM" id="MobiDB-lite"/>
    </source>
</evidence>
<accession>A0AAD9DCD6</accession>
<protein>
    <submittedName>
        <fullName evidence="12">ABC transporter, ABC-G family</fullName>
    </submittedName>
</protein>
<dbReference type="PANTHER" id="PTHR48041:SF139">
    <property type="entry name" value="PROTEIN SCARLET"/>
    <property type="match status" value="1"/>
</dbReference>
<evidence type="ECO:0000256" key="5">
    <source>
        <dbReference type="ARBA" id="ARBA00022840"/>
    </source>
</evidence>
<dbReference type="Proteomes" id="UP001224775">
    <property type="component" value="Unassembled WGS sequence"/>
</dbReference>
<dbReference type="PROSITE" id="PS50011">
    <property type="entry name" value="PROTEIN_KINASE_DOM"/>
    <property type="match status" value="1"/>
</dbReference>
<keyword evidence="3 9" id="KW-0812">Transmembrane</keyword>
<feature type="domain" description="ABC transporter" evidence="11">
    <location>
        <begin position="57"/>
        <end position="309"/>
    </location>
</feature>
<dbReference type="InterPro" id="IPR050352">
    <property type="entry name" value="ABCG_transporters"/>
</dbReference>
<dbReference type="GO" id="GO:0016020">
    <property type="term" value="C:membrane"/>
    <property type="evidence" value="ECO:0007669"/>
    <property type="project" value="UniProtKB-SubCell"/>
</dbReference>
<evidence type="ECO:0000256" key="2">
    <source>
        <dbReference type="ARBA" id="ARBA00022448"/>
    </source>
</evidence>
<keyword evidence="4" id="KW-0547">Nucleotide-binding</keyword>
<comment type="caution">
    <text evidence="12">The sequence shown here is derived from an EMBL/GenBank/DDBJ whole genome shotgun (WGS) entry which is preliminary data.</text>
</comment>
<feature type="domain" description="Protein kinase" evidence="10">
    <location>
        <begin position="645"/>
        <end position="1103"/>
    </location>
</feature>
<dbReference type="Gene3D" id="1.10.510.10">
    <property type="entry name" value="Transferase(Phosphotransferase) domain 1"/>
    <property type="match status" value="1"/>
</dbReference>
<evidence type="ECO:0000313" key="12">
    <source>
        <dbReference type="EMBL" id="KAK1740774.1"/>
    </source>
</evidence>
<dbReference type="SMART" id="SM00382">
    <property type="entry name" value="AAA"/>
    <property type="match status" value="1"/>
</dbReference>
<proteinExistence type="predicted"/>
<keyword evidence="13" id="KW-1185">Reference proteome</keyword>
<keyword evidence="7 9" id="KW-0472">Membrane</keyword>
<dbReference type="PANTHER" id="PTHR48041">
    <property type="entry name" value="ABC TRANSPORTER G FAMILY MEMBER 28"/>
    <property type="match status" value="1"/>
</dbReference>
<keyword evidence="5" id="KW-0067">ATP-binding</keyword>
<evidence type="ECO:0000256" key="4">
    <source>
        <dbReference type="ARBA" id="ARBA00022741"/>
    </source>
</evidence>
<dbReference type="GO" id="GO:0005524">
    <property type="term" value="F:ATP binding"/>
    <property type="evidence" value="ECO:0007669"/>
    <property type="project" value="UniProtKB-KW"/>
</dbReference>
<feature type="compositionally biased region" description="Basic and acidic residues" evidence="8">
    <location>
        <begin position="977"/>
        <end position="992"/>
    </location>
</feature>
<reference evidence="12" key="1">
    <citation type="submission" date="2023-06" db="EMBL/GenBank/DDBJ databases">
        <title>Survivors Of The Sea: Transcriptome response of Skeletonema marinoi to long-term dormancy.</title>
        <authorList>
            <person name="Pinder M.I.M."/>
            <person name="Kourtchenko O."/>
            <person name="Robertson E.K."/>
            <person name="Larsson T."/>
            <person name="Maumus F."/>
            <person name="Osuna-Cruz C.M."/>
            <person name="Vancaester E."/>
            <person name="Stenow R."/>
            <person name="Vandepoele K."/>
            <person name="Ploug H."/>
            <person name="Bruchert V."/>
            <person name="Godhe A."/>
            <person name="Topel M."/>
        </authorList>
    </citation>
    <scope>NUCLEOTIDE SEQUENCE</scope>
    <source>
        <strain evidence="12">R05AC</strain>
    </source>
</reference>
<dbReference type="GO" id="GO:0016887">
    <property type="term" value="F:ATP hydrolysis activity"/>
    <property type="evidence" value="ECO:0007669"/>
    <property type="project" value="InterPro"/>
</dbReference>
<dbReference type="InterPro" id="IPR013525">
    <property type="entry name" value="ABC2_TM"/>
</dbReference>
<dbReference type="InterPro" id="IPR003593">
    <property type="entry name" value="AAA+_ATPase"/>
</dbReference>
<dbReference type="PROSITE" id="PS50893">
    <property type="entry name" value="ABC_TRANSPORTER_2"/>
    <property type="match status" value="1"/>
</dbReference>
<feature type="transmembrane region" description="Helical" evidence="9">
    <location>
        <begin position="386"/>
        <end position="410"/>
    </location>
</feature>
<dbReference type="InterPro" id="IPR027417">
    <property type="entry name" value="P-loop_NTPase"/>
</dbReference>
<evidence type="ECO:0000256" key="6">
    <source>
        <dbReference type="ARBA" id="ARBA00022989"/>
    </source>
</evidence>
<dbReference type="InterPro" id="IPR000719">
    <property type="entry name" value="Prot_kinase_dom"/>
</dbReference>
<feature type="transmembrane region" description="Helical" evidence="9">
    <location>
        <begin position="488"/>
        <end position="510"/>
    </location>
</feature>
<organism evidence="12 13">
    <name type="scientific">Skeletonema marinoi</name>
    <dbReference type="NCBI Taxonomy" id="267567"/>
    <lineage>
        <taxon>Eukaryota</taxon>
        <taxon>Sar</taxon>
        <taxon>Stramenopiles</taxon>
        <taxon>Ochrophyta</taxon>
        <taxon>Bacillariophyta</taxon>
        <taxon>Coscinodiscophyceae</taxon>
        <taxon>Thalassiosirophycidae</taxon>
        <taxon>Thalassiosirales</taxon>
        <taxon>Skeletonemataceae</taxon>
        <taxon>Skeletonema</taxon>
        <taxon>Skeletonema marinoi-dohrnii complex</taxon>
    </lineage>
</organism>
<dbReference type="SUPFAM" id="SSF56112">
    <property type="entry name" value="Protein kinase-like (PK-like)"/>
    <property type="match status" value="1"/>
</dbReference>
<evidence type="ECO:0000256" key="3">
    <source>
        <dbReference type="ARBA" id="ARBA00022692"/>
    </source>
</evidence>
<dbReference type="SMART" id="SM00220">
    <property type="entry name" value="S_TKc"/>
    <property type="match status" value="1"/>
</dbReference>
<evidence type="ECO:0000256" key="1">
    <source>
        <dbReference type="ARBA" id="ARBA00004141"/>
    </source>
</evidence>
<keyword evidence="2" id="KW-0813">Transport</keyword>
<sequence>MTDGSVKFDKFETASSLPSSEYEAEYDPETNKAAVPNSKSVIRRKSTLYLERDGLTLEFDNIVLSTRSKNHEKNPPKQILKGVSSHFPAATLTAIMGASGSGKTSLLKCLIGRVGKNLDLGGEIRLDGDVVDPTDIDIRREFAYVEQEVSIPATCTPREAIRFSARLRLDKSKTDEDIDLIVNDILDSLGLNKCADTLIGGGPLMSGGLSGGEKKRVQCGVELVTNPRCIVLDEPTSGLDSYTAESLMDVLKNIAKAGATVIVVIHQPPPPVVRKIDNLLLLVQGEKLYDGPLGKPLEDRFNECGYPKPADYNIADWILQVTQVYTVEELKTAGFFVEKSKANQVDNTKAPKKKNQASVVTQQVGFMIQTRYLFDREFKNLVRDKLAIIVRVGSTFTFGLLFGLIFLGVGRSDYVMYTEVQASFGAMANLLISTMFGVAQSSLMEFPKDRPVFLREYSTNHYSILPYFLSKFLAQLIAFPMMGFKMNFVLFLLVNFTLALASTSIGIFVGSAVKDPNVAAELMPALIVPQLLFSGLFISANLIPSFLRWAQYLCSLTYAVRLVLNYEFEDCETEACGVLLESNSVNELPSYVYWIILILIMAIFRLTAMLMLRSKASFYKMNNVNISLTPPFPEAGSTIGADNDYFCLGKLGKGTFCSIHKCVDLSYSHRRAATAASKKSSPKQRIVAAKAELASFLDSGVIDGEASVLRFLDASLPTGMVPTFVDYVRQPGMASQNNNSNVDLSTAAASAQAATSTPQAPEAGGISAIIMEYLPGEDMHLLRDRHCQIIRETEKAENNGEKIPRRVSVEDAVYLVADVMLPLLKAMHEVGMVHRDVKPSNVVRCGTTAADKSFKIVDFGLSKSFVVPKDSSFADMNRPWKGKWMSPSFSKGDSSKNNIEGCVRQERESAEFRGTSMYASLRVHQGKDHCPRDDIWGLLYVFCDLVTGGLPWMSHAAARDRSSCQIIKEIVVGERGKGDWSGKGEGEGKKEGMAGNPNPDLIPKNGEDAMEWLLYGSEYHMAKFKRDQKMAEGASEESLPPLPEQLDLAKNEHFVACLRKAFQHVAKLGFVEMPDYDLIGQCLKGFITDTPDVAPSIDWNERTSTSKRRRSTVNAISASETGGIAWDLLDVDDTDPLDVNTLVEAENERRATLEAIAEAAGDTNLLDPGISLSGEAADLTRLPLQMQFCLSQAEYNARHPESIPMHIALRDWMALALPLAHSKWDSAAWERGNHRTDDDGYRNEVYLSLLQKCLKAAEPFNCFAERECYYYPTQENEEQRKRRRIETSSTPLLVNEDAESPLVVVSRVFFSLRLAMDMERGKNFAPPPKLSFGFSR</sequence>
<feature type="transmembrane region" description="Helical" evidence="9">
    <location>
        <begin position="591"/>
        <end position="612"/>
    </location>
</feature>
<dbReference type="Pfam" id="PF00069">
    <property type="entry name" value="Pkinase"/>
    <property type="match status" value="1"/>
</dbReference>
<dbReference type="InterPro" id="IPR003439">
    <property type="entry name" value="ABC_transporter-like_ATP-bd"/>
</dbReference>
<evidence type="ECO:0000259" key="10">
    <source>
        <dbReference type="PROSITE" id="PS50011"/>
    </source>
</evidence>
<feature type="transmembrane region" description="Helical" evidence="9">
    <location>
        <begin position="464"/>
        <end position="482"/>
    </location>
</feature>
<dbReference type="GO" id="GO:0004672">
    <property type="term" value="F:protein kinase activity"/>
    <property type="evidence" value="ECO:0007669"/>
    <property type="project" value="InterPro"/>
</dbReference>
<dbReference type="Pfam" id="PF01061">
    <property type="entry name" value="ABC2_membrane"/>
    <property type="match status" value="1"/>
</dbReference>
<evidence type="ECO:0000256" key="7">
    <source>
        <dbReference type="ARBA" id="ARBA00023136"/>
    </source>
</evidence>
<comment type="subcellular location">
    <subcellularLocation>
        <location evidence="1">Membrane</location>
        <topology evidence="1">Multi-pass membrane protein</topology>
    </subcellularLocation>
</comment>
<evidence type="ECO:0000259" key="11">
    <source>
        <dbReference type="PROSITE" id="PS50893"/>
    </source>
</evidence>
<evidence type="ECO:0000256" key="9">
    <source>
        <dbReference type="SAM" id="Phobius"/>
    </source>
</evidence>
<dbReference type="SUPFAM" id="SSF52540">
    <property type="entry name" value="P-loop containing nucleoside triphosphate hydrolases"/>
    <property type="match status" value="1"/>
</dbReference>
<dbReference type="GO" id="GO:0140359">
    <property type="term" value="F:ABC-type transporter activity"/>
    <property type="evidence" value="ECO:0007669"/>
    <property type="project" value="InterPro"/>
</dbReference>
<gene>
    <name evidence="12" type="ORF">QTG54_008869</name>
</gene>
<name>A0AAD9DCD6_9STRA</name>
<dbReference type="Pfam" id="PF00005">
    <property type="entry name" value="ABC_tran"/>
    <property type="match status" value="1"/>
</dbReference>
<feature type="transmembrane region" description="Helical" evidence="9">
    <location>
        <begin position="522"/>
        <end position="543"/>
    </location>
</feature>
<dbReference type="EMBL" id="JATAAI010000015">
    <property type="protein sequence ID" value="KAK1740774.1"/>
    <property type="molecule type" value="Genomic_DNA"/>
</dbReference>
<dbReference type="InterPro" id="IPR011009">
    <property type="entry name" value="Kinase-like_dom_sf"/>
</dbReference>